<gene>
    <name evidence="2" type="ORF">R28058_04261</name>
</gene>
<feature type="domain" description="Tail specific protease" evidence="1">
    <location>
        <begin position="258"/>
        <end position="418"/>
    </location>
</feature>
<dbReference type="SMART" id="SM00245">
    <property type="entry name" value="TSPc"/>
    <property type="match status" value="1"/>
</dbReference>
<organism evidence="2 3">
    <name type="scientific">Paraclostridium sordellii</name>
    <name type="common">Clostridium sordellii</name>
    <dbReference type="NCBI Taxonomy" id="1505"/>
    <lineage>
        <taxon>Bacteria</taxon>
        <taxon>Bacillati</taxon>
        <taxon>Bacillota</taxon>
        <taxon>Clostridia</taxon>
        <taxon>Peptostreptococcales</taxon>
        <taxon>Peptostreptococcaceae</taxon>
        <taxon>Paraclostridium</taxon>
    </lineage>
</organism>
<dbReference type="GO" id="GO:0008236">
    <property type="term" value="F:serine-type peptidase activity"/>
    <property type="evidence" value="ECO:0007669"/>
    <property type="project" value="InterPro"/>
</dbReference>
<name>A0A0C7R0C1_PARSO</name>
<dbReference type="PROSITE" id="PS51257">
    <property type="entry name" value="PROKAR_LIPOPROTEIN"/>
    <property type="match status" value="1"/>
</dbReference>
<dbReference type="PANTHER" id="PTHR32060:SF22">
    <property type="entry name" value="CARBOXYL-TERMINAL-PROCESSING PEPTIDASE 3, CHLOROPLASTIC"/>
    <property type="match status" value="1"/>
</dbReference>
<dbReference type="InterPro" id="IPR029045">
    <property type="entry name" value="ClpP/crotonase-like_dom_sf"/>
</dbReference>
<dbReference type="Proteomes" id="UP000049127">
    <property type="component" value="Unassembled WGS sequence"/>
</dbReference>
<dbReference type="GO" id="GO:0004175">
    <property type="term" value="F:endopeptidase activity"/>
    <property type="evidence" value="ECO:0007669"/>
    <property type="project" value="TreeGrafter"/>
</dbReference>
<dbReference type="OrthoDB" id="5480566at2"/>
<dbReference type="RefSeq" id="WP_055341345.1">
    <property type="nucleotide sequence ID" value="NZ_CDNI01000003.1"/>
</dbReference>
<accession>A0A0C7R0C1</accession>
<dbReference type="SUPFAM" id="SSF52096">
    <property type="entry name" value="ClpP/crotonase"/>
    <property type="match status" value="1"/>
</dbReference>
<evidence type="ECO:0000313" key="3">
    <source>
        <dbReference type="Proteomes" id="UP000049127"/>
    </source>
</evidence>
<dbReference type="PANTHER" id="PTHR32060">
    <property type="entry name" value="TAIL-SPECIFIC PROTEASE"/>
    <property type="match status" value="1"/>
</dbReference>
<dbReference type="GO" id="GO:0006508">
    <property type="term" value="P:proteolysis"/>
    <property type="evidence" value="ECO:0007669"/>
    <property type="project" value="InterPro"/>
</dbReference>
<dbReference type="AlphaFoldDB" id="A0A0C7R0C1"/>
<reference evidence="2 3" key="1">
    <citation type="submission" date="2015-01" db="EMBL/GenBank/DDBJ databases">
        <authorList>
            <person name="Aslett A.Martin."/>
            <person name="De Silva Nishadi"/>
        </authorList>
    </citation>
    <scope>NUCLEOTIDE SEQUENCE [LARGE SCALE GENOMIC DNA]</scope>
    <source>
        <strain evidence="2 3">R28058</strain>
    </source>
</reference>
<dbReference type="EMBL" id="CEKZ01000003">
    <property type="protein sequence ID" value="CEQ02693.1"/>
    <property type="molecule type" value="Genomic_DNA"/>
</dbReference>
<dbReference type="InterPro" id="IPR005151">
    <property type="entry name" value="Tail-specific_protease"/>
</dbReference>
<protein>
    <submittedName>
        <fullName evidence="2">Peptidase</fullName>
    </submittedName>
</protein>
<proteinExistence type="predicted"/>
<dbReference type="Gene3D" id="3.90.226.10">
    <property type="entry name" value="2-enoyl-CoA Hydratase, Chain A, domain 1"/>
    <property type="match status" value="2"/>
</dbReference>
<dbReference type="Pfam" id="PF03572">
    <property type="entry name" value="Peptidase_S41"/>
    <property type="match status" value="2"/>
</dbReference>
<evidence type="ECO:0000313" key="2">
    <source>
        <dbReference type="EMBL" id="CEQ02693.1"/>
    </source>
</evidence>
<evidence type="ECO:0000259" key="1">
    <source>
        <dbReference type="SMART" id="SM00245"/>
    </source>
</evidence>
<sequence length="442" mass="51164">MKKILFIIIFSLTTSLLSGCNLSKNEERKLNNEEWLEDIKTLDTNLKKEHPNIFRYTSEKEWNKNIENLKSDIDKLSDRGIILRISQITTSIGDAHTGIFPLDLLTPIGEEQIKPESIVEFPIKCEYFDDGVRVIECDSKYEEILGSKLISINNVAINKILNYIATLIPQDYKNNQCALIYAKEMMNSYEFLKYFKVIDNNKAKYTFETNSKEKITLELTAKENKHINYIDVDKKVMKTNKIPEGENEAYWYKNFKEDKILYFRLNQFTSNYAIFETKEEESKYPDIDEVQERLLNEINKGEYSKFIIDLRKNGGGLVNIRDSIVDMIKFRTDLIGEEIYILTGKYSNSASTTFAWELQKKLRANIVGETTGGNVNLFTTGGQIIELPNSKLKVCVSAYESINEKGYIGGVNPNFEVKQNYNDYINGIDTVYEHIKDLNIHK</sequence>